<feature type="domain" description="BAR" evidence="2">
    <location>
        <begin position="28"/>
        <end position="297"/>
    </location>
</feature>
<feature type="non-terminal residue" evidence="3">
    <location>
        <position position="305"/>
    </location>
</feature>
<evidence type="ECO:0000259" key="2">
    <source>
        <dbReference type="SMART" id="SM00721"/>
    </source>
</evidence>
<dbReference type="SUPFAM" id="SSF103657">
    <property type="entry name" value="BAR/IMD domain-like"/>
    <property type="match status" value="1"/>
</dbReference>
<dbReference type="EMBL" id="ML014112">
    <property type="protein sequence ID" value="RKP04238.1"/>
    <property type="molecule type" value="Genomic_DNA"/>
</dbReference>
<dbReference type="AlphaFoldDB" id="A0A4P9XFB4"/>
<keyword evidence="4" id="KW-1185">Reference proteome</keyword>
<evidence type="ECO:0000313" key="4">
    <source>
        <dbReference type="Proteomes" id="UP000274922"/>
    </source>
</evidence>
<sequence length="305" mass="32545">SEQASSAASQITGMFSNIGASLMPFGANIGKQFNQMQQLAKERMGTASDITELPAEYRELEDKVDKIKLLHDGLLKVARNYTLHHYDYEAPIASTFADLASTVQNQATSVAAAGAKVVGRAPAFAAASPREPATPTGLSAAFAVISQRGANDLGTEEPLGAALAKFAATHERIARLRLDQDAAAAAKFVAPVQEALNTTLAVAMRARRNVTNVRLTYDASRTKLKAAAPERVEAARVEMEAAEDEFVAAVDEAMGKMKVVVESPDLLKCLADLTAAQLQYFKSGYEALAELSPEMDELQVTNEAL</sequence>
<dbReference type="InterPro" id="IPR004148">
    <property type="entry name" value="BAR_dom"/>
</dbReference>
<gene>
    <name evidence="3" type="ORF">CXG81DRAFT_6773</name>
</gene>
<dbReference type="Proteomes" id="UP000274922">
    <property type="component" value="Unassembled WGS sequence"/>
</dbReference>
<dbReference type="Pfam" id="PF10455">
    <property type="entry name" value="BAR_2"/>
    <property type="match status" value="1"/>
</dbReference>
<feature type="non-terminal residue" evidence="3">
    <location>
        <position position="1"/>
    </location>
</feature>
<dbReference type="GO" id="GO:0005737">
    <property type="term" value="C:cytoplasm"/>
    <property type="evidence" value="ECO:0007669"/>
    <property type="project" value="InterPro"/>
</dbReference>
<dbReference type="InterPro" id="IPR027267">
    <property type="entry name" value="AH/BAR_dom_sf"/>
</dbReference>
<feature type="coiled-coil region" evidence="1">
    <location>
        <begin position="225"/>
        <end position="252"/>
    </location>
</feature>
<dbReference type="Gene3D" id="1.20.1270.60">
    <property type="entry name" value="Arfaptin homology (AH) domain/BAR domain"/>
    <property type="match status" value="1"/>
</dbReference>
<keyword evidence="1" id="KW-0175">Coiled coil</keyword>
<dbReference type="InterPro" id="IPR018859">
    <property type="entry name" value="BAR_dom-cont"/>
</dbReference>
<organism evidence="3 4">
    <name type="scientific">Caulochytrium protostelioides</name>
    <dbReference type="NCBI Taxonomy" id="1555241"/>
    <lineage>
        <taxon>Eukaryota</taxon>
        <taxon>Fungi</taxon>
        <taxon>Fungi incertae sedis</taxon>
        <taxon>Chytridiomycota</taxon>
        <taxon>Chytridiomycota incertae sedis</taxon>
        <taxon>Chytridiomycetes</taxon>
        <taxon>Caulochytriales</taxon>
        <taxon>Caulochytriaceae</taxon>
        <taxon>Caulochytrium</taxon>
    </lineage>
</organism>
<protein>
    <recommendedName>
        <fullName evidence="2">BAR domain-containing protein</fullName>
    </recommendedName>
</protein>
<dbReference type="STRING" id="1555241.A0A4P9XFB4"/>
<accession>A0A4P9XFB4</accession>
<dbReference type="SMART" id="SM00721">
    <property type="entry name" value="BAR"/>
    <property type="match status" value="1"/>
</dbReference>
<evidence type="ECO:0000313" key="3">
    <source>
        <dbReference type="EMBL" id="RKP04238.1"/>
    </source>
</evidence>
<dbReference type="OrthoDB" id="5549748at2759"/>
<proteinExistence type="predicted"/>
<name>A0A4P9XFB4_9FUNG</name>
<evidence type="ECO:0000256" key="1">
    <source>
        <dbReference type="SAM" id="Coils"/>
    </source>
</evidence>
<reference evidence="4" key="1">
    <citation type="journal article" date="2018" name="Nat. Microbiol.">
        <title>Leveraging single-cell genomics to expand the fungal tree of life.</title>
        <authorList>
            <person name="Ahrendt S.R."/>
            <person name="Quandt C.A."/>
            <person name="Ciobanu D."/>
            <person name="Clum A."/>
            <person name="Salamov A."/>
            <person name="Andreopoulos B."/>
            <person name="Cheng J.F."/>
            <person name="Woyke T."/>
            <person name="Pelin A."/>
            <person name="Henrissat B."/>
            <person name="Reynolds N.K."/>
            <person name="Benny G.L."/>
            <person name="Smith M.E."/>
            <person name="James T.Y."/>
            <person name="Grigoriev I.V."/>
        </authorList>
    </citation>
    <scope>NUCLEOTIDE SEQUENCE [LARGE SCALE GENOMIC DNA]</scope>
    <source>
        <strain evidence="4">ATCC 52028</strain>
    </source>
</reference>